<gene>
    <name evidence="2" type="ORF">AAFF_G00246640</name>
</gene>
<keyword evidence="3" id="KW-1185">Reference proteome</keyword>
<dbReference type="EMBL" id="JAINUG010000033">
    <property type="protein sequence ID" value="KAJ8408846.1"/>
    <property type="molecule type" value="Genomic_DNA"/>
</dbReference>
<comment type="caution">
    <text evidence="2">The sequence shown here is derived from an EMBL/GenBank/DDBJ whole genome shotgun (WGS) entry which is preliminary data.</text>
</comment>
<sequence length="75" mass="8139">MVIRPLSICGPFPDPRVHALMGHVSCSNRIPSAKGAALVARLRFAVPRLQPPHRLGNDLPRICHSFEPPSPTPPS</sequence>
<accession>A0AAD7SW10</accession>
<evidence type="ECO:0000256" key="1">
    <source>
        <dbReference type="SAM" id="MobiDB-lite"/>
    </source>
</evidence>
<name>A0AAD7SW10_9TELE</name>
<evidence type="ECO:0000313" key="2">
    <source>
        <dbReference type="EMBL" id="KAJ8408846.1"/>
    </source>
</evidence>
<proteinExistence type="predicted"/>
<protein>
    <submittedName>
        <fullName evidence="2">Uncharacterized protein</fullName>
    </submittedName>
</protein>
<reference evidence="2" key="1">
    <citation type="journal article" date="2023" name="Science">
        <title>Genome structures resolve the early diversification of teleost fishes.</title>
        <authorList>
            <person name="Parey E."/>
            <person name="Louis A."/>
            <person name="Montfort J."/>
            <person name="Bouchez O."/>
            <person name="Roques C."/>
            <person name="Iampietro C."/>
            <person name="Lluch J."/>
            <person name="Castinel A."/>
            <person name="Donnadieu C."/>
            <person name="Desvignes T."/>
            <person name="Floi Bucao C."/>
            <person name="Jouanno E."/>
            <person name="Wen M."/>
            <person name="Mejri S."/>
            <person name="Dirks R."/>
            <person name="Jansen H."/>
            <person name="Henkel C."/>
            <person name="Chen W.J."/>
            <person name="Zahm M."/>
            <person name="Cabau C."/>
            <person name="Klopp C."/>
            <person name="Thompson A.W."/>
            <person name="Robinson-Rechavi M."/>
            <person name="Braasch I."/>
            <person name="Lecointre G."/>
            <person name="Bobe J."/>
            <person name="Postlethwait J.H."/>
            <person name="Berthelot C."/>
            <person name="Roest Crollius H."/>
            <person name="Guiguen Y."/>
        </authorList>
    </citation>
    <scope>NUCLEOTIDE SEQUENCE</scope>
    <source>
        <strain evidence="2">NC1722</strain>
    </source>
</reference>
<dbReference type="AlphaFoldDB" id="A0AAD7SW10"/>
<dbReference type="Proteomes" id="UP001221898">
    <property type="component" value="Unassembled WGS sequence"/>
</dbReference>
<evidence type="ECO:0000313" key="3">
    <source>
        <dbReference type="Proteomes" id="UP001221898"/>
    </source>
</evidence>
<organism evidence="2 3">
    <name type="scientific">Aldrovandia affinis</name>
    <dbReference type="NCBI Taxonomy" id="143900"/>
    <lineage>
        <taxon>Eukaryota</taxon>
        <taxon>Metazoa</taxon>
        <taxon>Chordata</taxon>
        <taxon>Craniata</taxon>
        <taxon>Vertebrata</taxon>
        <taxon>Euteleostomi</taxon>
        <taxon>Actinopterygii</taxon>
        <taxon>Neopterygii</taxon>
        <taxon>Teleostei</taxon>
        <taxon>Notacanthiformes</taxon>
        <taxon>Halosauridae</taxon>
        <taxon>Aldrovandia</taxon>
    </lineage>
</organism>
<feature type="region of interest" description="Disordered" evidence="1">
    <location>
        <begin position="56"/>
        <end position="75"/>
    </location>
</feature>